<protein>
    <submittedName>
        <fullName evidence="5">AraC-like DNA-binding protein</fullName>
    </submittedName>
</protein>
<dbReference type="RefSeq" id="WP_145660636.1">
    <property type="nucleotide sequence ID" value="NZ_VIWO01000001.1"/>
</dbReference>
<evidence type="ECO:0000259" key="4">
    <source>
        <dbReference type="PROSITE" id="PS01124"/>
    </source>
</evidence>
<organism evidence="5 6">
    <name type="scientific">Chitinophaga polysaccharea</name>
    <dbReference type="NCBI Taxonomy" id="1293035"/>
    <lineage>
        <taxon>Bacteria</taxon>
        <taxon>Pseudomonadati</taxon>
        <taxon>Bacteroidota</taxon>
        <taxon>Chitinophagia</taxon>
        <taxon>Chitinophagales</taxon>
        <taxon>Chitinophagaceae</taxon>
        <taxon>Chitinophaga</taxon>
    </lineage>
</organism>
<dbReference type="PROSITE" id="PS01124">
    <property type="entry name" value="HTH_ARAC_FAMILY_2"/>
    <property type="match status" value="1"/>
</dbReference>
<keyword evidence="2 5" id="KW-0238">DNA-binding</keyword>
<evidence type="ECO:0000313" key="6">
    <source>
        <dbReference type="Proteomes" id="UP000320811"/>
    </source>
</evidence>
<keyword evidence="3" id="KW-0804">Transcription</keyword>
<evidence type="ECO:0000256" key="2">
    <source>
        <dbReference type="ARBA" id="ARBA00023125"/>
    </source>
</evidence>
<dbReference type="GO" id="GO:0043565">
    <property type="term" value="F:sequence-specific DNA binding"/>
    <property type="evidence" value="ECO:0007669"/>
    <property type="project" value="InterPro"/>
</dbReference>
<dbReference type="Gene3D" id="1.10.10.60">
    <property type="entry name" value="Homeodomain-like"/>
    <property type="match status" value="1"/>
</dbReference>
<evidence type="ECO:0000256" key="1">
    <source>
        <dbReference type="ARBA" id="ARBA00023015"/>
    </source>
</evidence>
<dbReference type="SMART" id="SM00342">
    <property type="entry name" value="HTH_ARAC"/>
    <property type="match status" value="1"/>
</dbReference>
<reference evidence="5 6" key="1">
    <citation type="submission" date="2019-06" db="EMBL/GenBank/DDBJ databases">
        <title>Sorghum-associated microbial communities from plants grown in Nebraska, USA.</title>
        <authorList>
            <person name="Schachtman D."/>
        </authorList>
    </citation>
    <scope>NUCLEOTIDE SEQUENCE [LARGE SCALE GENOMIC DNA]</scope>
    <source>
        <strain evidence="5 6">1209</strain>
    </source>
</reference>
<dbReference type="Proteomes" id="UP000320811">
    <property type="component" value="Unassembled WGS sequence"/>
</dbReference>
<dbReference type="PANTHER" id="PTHR43280">
    <property type="entry name" value="ARAC-FAMILY TRANSCRIPTIONAL REGULATOR"/>
    <property type="match status" value="1"/>
</dbReference>
<dbReference type="EMBL" id="VIWO01000001">
    <property type="protein sequence ID" value="TWF44212.1"/>
    <property type="molecule type" value="Genomic_DNA"/>
</dbReference>
<keyword evidence="1" id="KW-0805">Transcription regulation</keyword>
<dbReference type="InterPro" id="IPR018062">
    <property type="entry name" value="HTH_AraC-typ_CS"/>
</dbReference>
<accession>A0A561Q1F4</accession>
<proteinExistence type="predicted"/>
<dbReference type="PANTHER" id="PTHR43280:SF11">
    <property type="entry name" value="RCS-SPECIFIC HTH-TYPE TRANSCRIPTIONAL ACTIVATOR RCLR"/>
    <property type="match status" value="1"/>
</dbReference>
<name>A0A561Q1F4_9BACT</name>
<dbReference type="AlphaFoldDB" id="A0A561Q1F4"/>
<gene>
    <name evidence="5" type="ORF">FHW36_101130</name>
</gene>
<sequence length="306" mass="35154">MKTSTITHWEKKIEHAIALSHDDPFGERDVRTVAAMIAESYDNFSHKFVEMYGESYVHFAKRRRLEAGAGYLRHSDFSVKQIAEVCGYTHSSFTKGFRELYNESPVSFRDRLYLPNEAYTLEETSRATTPHNDPQHLIFSIDRTLNVSLPDYILYYNILPQNNNPVKSMVEYMGRYQQELHTINAVLQLSGAMVITGTLDVVPVTSYSKMMMYVGILVPQESAYDRAHRQMQLTFQESHGLYTKMIPGGSYKKLPVPMSFVAAGLPMYQFINTSCRSGHFKMSGNHFFISLTGIDHCEIFIPRQKR</sequence>
<dbReference type="GO" id="GO:0003700">
    <property type="term" value="F:DNA-binding transcription factor activity"/>
    <property type="evidence" value="ECO:0007669"/>
    <property type="project" value="InterPro"/>
</dbReference>
<comment type="caution">
    <text evidence="5">The sequence shown here is derived from an EMBL/GenBank/DDBJ whole genome shotgun (WGS) entry which is preliminary data.</text>
</comment>
<dbReference type="Pfam" id="PF12833">
    <property type="entry name" value="HTH_18"/>
    <property type="match status" value="1"/>
</dbReference>
<dbReference type="InterPro" id="IPR009057">
    <property type="entry name" value="Homeodomain-like_sf"/>
</dbReference>
<dbReference type="InterPro" id="IPR018060">
    <property type="entry name" value="HTH_AraC"/>
</dbReference>
<dbReference type="PROSITE" id="PS00041">
    <property type="entry name" value="HTH_ARAC_FAMILY_1"/>
    <property type="match status" value="1"/>
</dbReference>
<evidence type="ECO:0000256" key="3">
    <source>
        <dbReference type="ARBA" id="ARBA00023163"/>
    </source>
</evidence>
<dbReference type="OrthoDB" id="9816011at2"/>
<evidence type="ECO:0000313" key="5">
    <source>
        <dbReference type="EMBL" id="TWF44212.1"/>
    </source>
</evidence>
<keyword evidence="6" id="KW-1185">Reference proteome</keyword>
<dbReference type="SUPFAM" id="SSF46689">
    <property type="entry name" value="Homeodomain-like"/>
    <property type="match status" value="1"/>
</dbReference>
<feature type="domain" description="HTH araC/xylS-type" evidence="4">
    <location>
        <begin position="11"/>
        <end position="111"/>
    </location>
</feature>